<organism evidence="4 5">
    <name type="scientific">Spirochaeta isovalerica</name>
    <dbReference type="NCBI Taxonomy" id="150"/>
    <lineage>
        <taxon>Bacteria</taxon>
        <taxon>Pseudomonadati</taxon>
        <taxon>Spirochaetota</taxon>
        <taxon>Spirochaetia</taxon>
        <taxon>Spirochaetales</taxon>
        <taxon>Spirochaetaceae</taxon>
        <taxon>Spirochaeta</taxon>
    </lineage>
</organism>
<name>A0A841RA36_9SPIO</name>
<reference evidence="4 5" key="1">
    <citation type="submission" date="2020-08" db="EMBL/GenBank/DDBJ databases">
        <title>Genomic Encyclopedia of Type Strains, Phase IV (KMG-IV): sequencing the most valuable type-strain genomes for metagenomic binning, comparative biology and taxonomic classification.</title>
        <authorList>
            <person name="Goeker M."/>
        </authorList>
    </citation>
    <scope>NUCLEOTIDE SEQUENCE [LARGE SCALE GENOMIC DNA]</scope>
    <source>
        <strain evidence="4 5">DSM 2461</strain>
    </source>
</reference>
<proteinExistence type="predicted"/>
<keyword evidence="1 2" id="KW-0694">RNA-binding</keyword>
<protein>
    <submittedName>
        <fullName evidence="4">23S rRNA (Cytidine1920-2'-O)/16S rRNA (Cytidine1409-2'-O)-methyltransferase</fullName>
        <ecNumber evidence="4">2.1.1.226</ecNumber>
        <ecNumber evidence="4">2.1.1.227</ecNumber>
    </submittedName>
</protein>
<keyword evidence="4" id="KW-0489">Methyltransferase</keyword>
<dbReference type="Gene3D" id="3.40.50.150">
    <property type="entry name" value="Vaccinia Virus protein VP39"/>
    <property type="match status" value="1"/>
</dbReference>
<dbReference type="Proteomes" id="UP000587760">
    <property type="component" value="Unassembled WGS sequence"/>
</dbReference>
<feature type="domain" description="Ribosomal RNA methyltransferase FtsJ" evidence="3">
    <location>
        <begin position="58"/>
        <end position="233"/>
    </location>
</feature>
<dbReference type="GO" id="GO:0003723">
    <property type="term" value="F:RNA binding"/>
    <property type="evidence" value="ECO:0007669"/>
    <property type="project" value="UniProtKB-KW"/>
</dbReference>
<evidence type="ECO:0000259" key="3">
    <source>
        <dbReference type="Pfam" id="PF01728"/>
    </source>
</evidence>
<dbReference type="RefSeq" id="WP_184748467.1">
    <property type="nucleotide sequence ID" value="NZ_JACHGJ010000010.1"/>
</dbReference>
<evidence type="ECO:0000256" key="2">
    <source>
        <dbReference type="PROSITE-ProRule" id="PRU00182"/>
    </source>
</evidence>
<accession>A0A841RA36</accession>
<dbReference type="GO" id="GO:0032259">
    <property type="term" value="P:methylation"/>
    <property type="evidence" value="ECO:0007669"/>
    <property type="project" value="UniProtKB-KW"/>
</dbReference>
<dbReference type="InterPro" id="IPR002877">
    <property type="entry name" value="RNA_MeTrfase_FtsJ_dom"/>
</dbReference>
<keyword evidence="4" id="KW-0808">Transferase</keyword>
<dbReference type="PANTHER" id="PTHR32319">
    <property type="entry name" value="BACTERIAL HEMOLYSIN-LIKE PROTEIN"/>
    <property type="match status" value="1"/>
</dbReference>
<dbReference type="InterPro" id="IPR047048">
    <property type="entry name" value="TlyA"/>
</dbReference>
<dbReference type="SUPFAM" id="SSF53335">
    <property type="entry name" value="S-adenosyl-L-methionine-dependent methyltransferases"/>
    <property type="match status" value="1"/>
</dbReference>
<dbReference type="NCBIfam" id="TIGR00478">
    <property type="entry name" value="tly"/>
    <property type="match status" value="1"/>
</dbReference>
<dbReference type="EC" id="2.1.1.226" evidence="4"/>
<dbReference type="EC" id="2.1.1.227" evidence="4"/>
<dbReference type="EMBL" id="JACHGJ010000010">
    <property type="protein sequence ID" value="MBB6482234.1"/>
    <property type="molecule type" value="Genomic_DNA"/>
</dbReference>
<dbReference type="Pfam" id="PF01728">
    <property type="entry name" value="FtsJ"/>
    <property type="match status" value="1"/>
</dbReference>
<dbReference type="PROSITE" id="PS50889">
    <property type="entry name" value="S4"/>
    <property type="match status" value="1"/>
</dbReference>
<dbReference type="GO" id="GO:0008168">
    <property type="term" value="F:methyltransferase activity"/>
    <property type="evidence" value="ECO:0007669"/>
    <property type="project" value="UniProtKB-KW"/>
</dbReference>
<evidence type="ECO:0000256" key="1">
    <source>
        <dbReference type="ARBA" id="ARBA00022884"/>
    </source>
</evidence>
<dbReference type="InterPro" id="IPR004538">
    <property type="entry name" value="Hemolysin_A/TlyA"/>
</dbReference>
<sequence>MKKIKLLDILCSLYPDLERKELFSEVMCGKVKINGETIRDPKRMVSSDVKPEIARKKYVSRGGYKLEKVLRFWEIDINGKGFLDAGASTGGFTDCLLQNGASFVHAVDVGYNQLDYSLRVDDRVFVHEKTNIMHLDFLDPPPSGAVADLSFRSINDAASKILSLTTERYLIALVKPQFEIRQPDDSFDGILRDSEEILRVAMEVLYRLREENCFVTRVDLSPVKGKKGNQELLFYITDKETISVEDIQDKLESLLKMC</sequence>
<keyword evidence="5" id="KW-1185">Reference proteome</keyword>
<dbReference type="PANTHER" id="PTHR32319:SF0">
    <property type="entry name" value="BACTERIAL HEMOLYSIN-LIKE PROTEIN"/>
    <property type="match status" value="1"/>
</dbReference>
<dbReference type="AlphaFoldDB" id="A0A841RA36"/>
<evidence type="ECO:0000313" key="5">
    <source>
        <dbReference type="Proteomes" id="UP000587760"/>
    </source>
</evidence>
<gene>
    <name evidence="4" type="ORF">HNR50_003923</name>
</gene>
<evidence type="ECO:0000313" key="4">
    <source>
        <dbReference type="EMBL" id="MBB6482234.1"/>
    </source>
</evidence>
<comment type="caution">
    <text evidence="4">The sequence shown here is derived from an EMBL/GenBank/DDBJ whole genome shotgun (WGS) entry which is preliminary data.</text>
</comment>
<dbReference type="InterPro" id="IPR029063">
    <property type="entry name" value="SAM-dependent_MTases_sf"/>
</dbReference>